<dbReference type="RefSeq" id="WP_345337527.1">
    <property type="nucleotide sequence ID" value="NZ_BAABJZ010000107.1"/>
</dbReference>
<dbReference type="Pfam" id="PF02635">
    <property type="entry name" value="DsrE"/>
    <property type="match status" value="1"/>
</dbReference>
<proteinExistence type="inferred from homology"/>
<comment type="similarity">
    <text evidence="1">Belongs to the DsrF/TusC family.</text>
</comment>
<dbReference type="Gene3D" id="3.40.1260.10">
    <property type="entry name" value="DsrEFH-like"/>
    <property type="match status" value="1"/>
</dbReference>
<evidence type="ECO:0000313" key="2">
    <source>
        <dbReference type="EMBL" id="GAA4903633.1"/>
    </source>
</evidence>
<dbReference type="Proteomes" id="UP001499988">
    <property type="component" value="Unassembled WGS sequence"/>
</dbReference>
<accession>A0ABP9FJ46</accession>
<dbReference type="NCBIfam" id="TIGR03010">
    <property type="entry name" value="sulf_tusC_dsrF"/>
    <property type="match status" value="1"/>
</dbReference>
<dbReference type="SUPFAM" id="SSF75169">
    <property type="entry name" value="DsrEFH-like"/>
    <property type="match status" value="1"/>
</dbReference>
<comment type="caution">
    <text evidence="2">The sequence shown here is derived from an EMBL/GenBank/DDBJ whole genome shotgun (WGS) entry which is preliminary data.</text>
</comment>
<dbReference type="InterPro" id="IPR003787">
    <property type="entry name" value="Sulphur_relay_DsrE/F-like"/>
</dbReference>
<evidence type="ECO:0000256" key="1">
    <source>
        <dbReference type="ARBA" id="ARBA00005996"/>
    </source>
</evidence>
<keyword evidence="3" id="KW-1185">Reference proteome</keyword>
<dbReference type="PANTHER" id="PTHR38780:SF1">
    <property type="entry name" value="PROTEIN TUSC"/>
    <property type="match status" value="1"/>
</dbReference>
<organism evidence="2 3">
    <name type="scientific">Ferrimonas pelagia</name>
    <dbReference type="NCBI Taxonomy" id="1177826"/>
    <lineage>
        <taxon>Bacteria</taxon>
        <taxon>Pseudomonadati</taxon>
        <taxon>Pseudomonadota</taxon>
        <taxon>Gammaproteobacteria</taxon>
        <taxon>Alteromonadales</taxon>
        <taxon>Ferrimonadaceae</taxon>
        <taxon>Ferrimonas</taxon>
    </lineage>
</organism>
<dbReference type="InterPro" id="IPR017462">
    <property type="entry name" value="Sulphur_relay_TusC/DsrF"/>
</dbReference>
<protein>
    <submittedName>
        <fullName evidence="2">Sulfurtransferase complex subunit TusC</fullName>
    </submittedName>
</protein>
<reference evidence="3" key="1">
    <citation type="journal article" date="2019" name="Int. J. Syst. Evol. Microbiol.">
        <title>The Global Catalogue of Microorganisms (GCM) 10K type strain sequencing project: providing services to taxonomists for standard genome sequencing and annotation.</title>
        <authorList>
            <consortium name="The Broad Institute Genomics Platform"/>
            <consortium name="The Broad Institute Genome Sequencing Center for Infectious Disease"/>
            <person name="Wu L."/>
            <person name="Ma J."/>
        </authorList>
    </citation>
    <scope>NUCLEOTIDE SEQUENCE [LARGE SCALE GENOMIC DNA]</scope>
    <source>
        <strain evidence="3">JCM 18401</strain>
    </source>
</reference>
<dbReference type="PANTHER" id="PTHR38780">
    <property type="entry name" value="PROTEIN TUSC"/>
    <property type="match status" value="1"/>
</dbReference>
<evidence type="ECO:0000313" key="3">
    <source>
        <dbReference type="Proteomes" id="UP001499988"/>
    </source>
</evidence>
<dbReference type="InterPro" id="IPR027396">
    <property type="entry name" value="DsrEFH-like"/>
</dbReference>
<gene>
    <name evidence="2" type="primary">tusC</name>
    <name evidence="2" type="ORF">GCM10023333_42390</name>
</gene>
<sequence length="118" mass="13457">MTQLAIVYRTVPHGNSKGREALDLTLLAASYEVETAVFFIADGIYQLLKNQQPGVIDSKDHIATYRALPMYDVEQIYICAESMQQRDIELTDLIIPAQPLEPEQLRQQLFQSKQVLTF</sequence>
<name>A0ABP9FJ46_9GAMM</name>
<dbReference type="EMBL" id="BAABJZ010000107">
    <property type="protein sequence ID" value="GAA4903633.1"/>
    <property type="molecule type" value="Genomic_DNA"/>
</dbReference>
<dbReference type="NCBIfam" id="NF001238">
    <property type="entry name" value="PRK00211.1"/>
    <property type="match status" value="1"/>
</dbReference>